<dbReference type="SUPFAM" id="SSF53474">
    <property type="entry name" value="alpha/beta-Hydrolases"/>
    <property type="match status" value="1"/>
</dbReference>
<feature type="region of interest" description="Disordered" evidence="1">
    <location>
        <begin position="367"/>
        <end position="386"/>
    </location>
</feature>
<dbReference type="AlphaFoldDB" id="A0A495A109"/>
<feature type="region of interest" description="Disordered" evidence="1">
    <location>
        <begin position="250"/>
        <end position="271"/>
    </location>
</feature>
<sequence>MTGHSTNPRRSGRGALRVLVAGALTTALLTACGTGGPEPAATSAPAMGFDAQAVKQTGFADPEALRRQADGITVSGARGLSPRAVELEVQTDAVSPDAPGGRNSVVVITPENYDPAVAYPVVYMLPGSGATDAPALQWYEAGQAEQVTGGLPVITVVLSGGQQGWYTDWADHEKTIQNWETFHLEQVVPWVDSHLSTAADRDHRLVLGNSMGGYGAVRYAEDRPDLFGEAVSLSGLLDLSSSDARQYFTEASQQSTGKTDSVFGDGSTTTDEQWQAHDPLAQSGKLKDVRVQLFAGKGNGQAGDIEPALRDTTAAFARELDSRGVKGEYTEYGAAGSCDGGHTFECWRPAATVALGRWADRLHLERSAPRPSVAPEFRDVTSGGAS</sequence>
<dbReference type="EMBL" id="PNJG02000006">
    <property type="protein sequence ID" value="RKQ33148.1"/>
    <property type="molecule type" value="Genomic_DNA"/>
</dbReference>
<proteinExistence type="predicted"/>
<dbReference type="GO" id="GO:0016747">
    <property type="term" value="F:acyltransferase activity, transferring groups other than amino-acyl groups"/>
    <property type="evidence" value="ECO:0007669"/>
    <property type="project" value="TreeGrafter"/>
</dbReference>
<evidence type="ECO:0000313" key="2">
    <source>
        <dbReference type="EMBL" id="RKQ33148.1"/>
    </source>
</evidence>
<name>A0A495A109_9MICC</name>
<dbReference type="OrthoDB" id="3723842at2"/>
<gene>
    <name evidence="2" type="ORF">C1C97_011870</name>
</gene>
<dbReference type="Proteomes" id="UP000249516">
    <property type="component" value="Unassembled WGS sequence"/>
</dbReference>
<dbReference type="InterPro" id="IPR000801">
    <property type="entry name" value="Esterase-like"/>
</dbReference>
<organism evidence="2 3">
    <name type="scientific">Kocuria tytonis</name>
    <dbReference type="NCBI Taxonomy" id="2054280"/>
    <lineage>
        <taxon>Bacteria</taxon>
        <taxon>Bacillati</taxon>
        <taxon>Actinomycetota</taxon>
        <taxon>Actinomycetes</taxon>
        <taxon>Micrococcales</taxon>
        <taxon>Micrococcaceae</taxon>
        <taxon>Kocuria</taxon>
    </lineage>
</organism>
<dbReference type="Pfam" id="PF00756">
    <property type="entry name" value="Esterase"/>
    <property type="match status" value="1"/>
</dbReference>
<dbReference type="PANTHER" id="PTHR48098">
    <property type="entry name" value="ENTEROCHELIN ESTERASE-RELATED"/>
    <property type="match status" value="1"/>
</dbReference>
<reference evidence="2 3" key="1">
    <citation type="submission" date="2018-10" db="EMBL/GenBank/DDBJ databases">
        <title>Kocuria tytouropygialis sp. nov., isolated from the uropygial gland of an American barn owl (Tyto furcata).</title>
        <authorList>
            <person name="Braun M.S."/>
            <person name="Wang E."/>
            <person name="Zimmermann S."/>
            <person name="Wagner H."/>
            <person name="Wink M."/>
        </authorList>
    </citation>
    <scope>NUCLEOTIDE SEQUENCE [LARGE SCALE GENOMIC DNA]</scope>
    <source>
        <strain evidence="2 3">442</strain>
    </source>
</reference>
<dbReference type="Gene3D" id="3.40.50.1820">
    <property type="entry name" value="alpha/beta hydrolase"/>
    <property type="match status" value="1"/>
</dbReference>
<protein>
    <submittedName>
        <fullName evidence="2">Esterase</fullName>
    </submittedName>
</protein>
<dbReference type="RefSeq" id="WP_121032087.1">
    <property type="nucleotide sequence ID" value="NZ_PNJG02000006.1"/>
</dbReference>
<accession>A0A495A109</accession>
<evidence type="ECO:0000313" key="3">
    <source>
        <dbReference type="Proteomes" id="UP000249516"/>
    </source>
</evidence>
<dbReference type="PANTHER" id="PTHR48098:SF1">
    <property type="entry name" value="DIACYLGLYCEROL ACYLTRANSFERASE_MYCOLYLTRANSFERASE AG85A"/>
    <property type="match status" value="1"/>
</dbReference>
<keyword evidence="3" id="KW-1185">Reference proteome</keyword>
<dbReference type="InterPro" id="IPR029058">
    <property type="entry name" value="AB_hydrolase_fold"/>
</dbReference>
<dbReference type="InterPro" id="IPR050583">
    <property type="entry name" value="Mycobacterial_A85_antigen"/>
</dbReference>
<comment type="caution">
    <text evidence="2">The sequence shown here is derived from an EMBL/GenBank/DDBJ whole genome shotgun (WGS) entry which is preliminary data.</text>
</comment>
<evidence type="ECO:0000256" key="1">
    <source>
        <dbReference type="SAM" id="MobiDB-lite"/>
    </source>
</evidence>
<feature type="compositionally biased region" description="Polar residues" evidence="1">
    <location>
        <begin position="250"/>
        <end position="259"/>
    </location>
</feature>